<keyword evidence="1" id="KW-0472">Membrane</keyword>
<feature type="transmembrane region" description="Helical" evidence="1">
    <location>
        <begin position="228"/>
        <end position="249"/>
    </location>
</feature>
<dbReference type="OMA" id="WSCFRGF"/>
<dbReference type="EMBL" id="KE148158">
    <property type="protein sequence ID" value="EPE04981.1"/>
    <property type="molecule type" value="Genomic_DNA"/>
</dbReference>
<feature type="transmembrane region" description="Helical" evidence="1">
    <location>
        <begin position="177"/>
        <end position="195"/>
    </location>
</feature>
<dbReference type="VEuPathDB" id="FungiDB:F503_00135"/>
<feature type="transmembrane region" description="Helical" evidence="1">
    <location>
        <begin position="269"/>
        <end position="295"/>
    </location>
</feature>
<dbReference type="OrthoDB" id="2896006at2759"/>
<dbReference type="STRING" id="1262450.S3BZV0"/>
<organism evidence="2 3">
    <name type="scientific">Ophiostoma piceae (strain UAMH 11346)</name>
    <name type="common">Sap stain fungus</name>
    <dbReference type="NCBI Taxonomy" id="1262450"/>
    <lineage>
        <taxon>Eukaryota</taxon>
        <taxon>Fungi</taxon>
        <taxon>Dikarya</taxon>
        <taxon>Ascomycota</taxon>
        <taxon>Pezizomycotina</taxon>
        <taxon>Sordariomycetes</taxon>
        <taxon>Sordariomycetidae</taxon>
        <taxon>Ophiostomatales</taxon>
        <taxon>Ophiostomataceae</taxon>
        <taxon>Ophiostoma</taxon>
    </lineage>
</organism>
<feature type="transmembrane region" description="Helical" evidence="1">
    <location>
        <begin position="356"/>
        <end position="379"/>
    </location>
</feature>
<dbReference type="Proteomes" id="UP000016923">
    <property type="component" value="Unassembled WGS sequence"/>
</dbReference>
<name>S3BZV0_OPHP1</name>
<feature type="transmembrane region" description="Helical" evidence="1">
    <location>
        <begin position="149"/>
        <end position="171"/>
    </location>
</feature>
<dbReference type="AlphaFoldDB" id="S3BZV0"/>
<dbReference type="eggNOG" id="ENOG502SERQ">
    <property type="taxonomic scope" value="Eukaryota"/>
</dbReference>
<gene>
    <name evidence="2" type="ORF">F503_00135</name>
</gene>
<reference evidence="2 3" key="1">
    <citation type="journal article" date="2013" name="BMC Genomics">
        <title>The genome and transcriptome of the pine saprophyte Ophiostoma piceae, and a comparison with the bark beetle-associated pine pathogen Grosmannia clavigera.</title>
        <authorList>
            <person name="Haridas S."/>
            <person name="Wang Y."/>
            <person name="Lim L."/>
            <person name="Massoumi Alamouti S."/>
            <person name="Jackman S."/>
            <person name="Docking R."/>
            <person name="Robertson G."/>
            <person name="Birol I."/>
            <person name="Bohlmann J."/>
            <person name="Breuil C."/>
        </authorList>
    </citation>
    <scope>NUCLEOTIDE SEQUENCE [LARGE SCALE GENOMIC DNA]</scope>
    <source>
        <strain evidence="2 3">UAMH 11346</strain>
    </source>
</reference>
<keyword evidence="1" id="KW-1133">Transmembrane helix</keyword>
<proteinExistence type="predicted"/>
<protein>
    <submittedName>
        <fullName evidence="2">Ubiquitin carrier protein</fullName>
    </submittedName>
</protein>
<keyword evidence="3" id="KW-1185">Reference proteome</keyword>
<evidence type="ECO:0000313" key="3">
    <source>
        <dbReference type="Proteomes" id="UP000016923"/>
    </source>
</evidence>
<evidence type="ECO:0000256" key="1">
    <source>
        <dbReference type="SAM" id="Phobius"/>
    </source>
</evidence>
<sequence>MLHHQLFSVGMSALARVPPSTPSAPEAPVTTLPPLAWGLLVLLFILFVPAFVWSSYSVRHVYTTLAIIENPTPAAYEAVASDEHDATPAAVPGVDGYTDDADADAATVVDNEAGAVAGLPKPVTSSILRIRRTLRSAHGWQGDFRGLRLAVLITILSGIGSNALNAVPFIIPFVGSLVMSLVLVQFSTAWVHAVIRSVSSRTSPQGRSIFQGGLPHFRRTFEATSIPVLLLWLAEAVTGGITLVVASALGLQTYDYRNPADVPVYSHSMLWKLLIVGTVAIVLAFVLIIPANVMLIRVQASMLPPDEDTIVPFDRSFSGTVEPAVMGGRGYVTLQDAFRTFSAASWRRVLILYVKANLVSIGVNLLFAGIAIPIVALLAKTN</sequence>
<feature type="transmembrane region" description="Helical" evidence="1">
    <location>
        <begin position="35"/>
        <end position="53"/>
    </location>
</feature>
<evidence type="ECO:0000313" key="2">
    <source>
        <dbReference type="EMBL" id="EPE04981.1"/>
    </source>
</evidence>
<dbReference type="HOGENOM" id="CLU_038857_1_0_1"/>
<keyword evidence="1" id="KW-0812">Transmembrane</keyword>
<accession>S3BZV0</accession>